<dbReference type="InterPro" id="IPR002052">
    <property type="entry name" value="DNA_methylase_N6_adenine_CS"/>
</dbReference>
<dbReference type="Proteomes" id="UP000321464">
    <property type="component" value="Unassembled WGS sequence"/>
</dbReference>
<gene>
    <name evidence="5" type="ORF">NSE01_32500</name>
</gene>
<dbReference type="GO" id="GO:0003677">
    <property type="term" value="F:DNA binding"/>
    <property type="evidence" value="ECO:0007669"/>
    <property type="project" value="InterPro"/>
</dbReference>
<organism evidence="5 6">
    <name type="scientific">Novosphingobium sediminis</name>
    <dbReference type="NCBI Taxonomy" id="707214"/>
    <lineage>
        <taxon>Bacteria</taxon>
        <taxon>Pseudomonadati</taxon>
        <taxon>Pseudomonadota</taxon>
        <taxon>Alphaproteobacteria</taxon>
        <taxon>Sphingomonadales</taxon>
        <taxon>Sphingomonadaceae</taxon>
        <taxon>Novosphingobium</taxon>
    </lineage>
</organism>
<comment type="caution">
    <text evidence="5">The sequence shown here is derived from an EMBL/GenBank/DDBJ whole genome shotgun (WGS) entry which is preliminary data.</text>
</comment>
<evidence type="ECO:0000259" key="4">
    <source>
        <dbReference type="Pfam" id="PF13588"/>
    </source>
</evidence>
<dbReference type="Pfam" id="PF02384">
    <property type="entry name" value="N6_Mtase"/>
    <property type="match status" value="1"/>
</dbReference>
<proteinExistence type="inferred from homology"/>
<evidence type="ECO:0000256" key="2">
    <source>
        <dbReference type="ARBA" id="ARBA00022747"/>
    </source>
</evidence>
<keyword evidence="2" id="KW-0680">Restriction system</keyword>
<evidence type="ECO:0000313" key="5">
    <source>
        <dbReference type="EMBL" id="GEO01418.1"/>
    </source>
</evidence>
<dbReference type="RefSeq" id="WP_147160727.1">
    <property type="nucleotide sequence ID" value="NZ_BJYR01000021.1"/>
</dbReference>
<name>A0A512ANY8_9SPHN</name>
<dbReference type="GO" id="GO:0032259">
    <property type="term" value="P:methylation"/>
    <property type="evidence" value="ECO:0007669"/>
    <property type="project" value="InterPro"/>
</dbReference>
<dbReference type="SUPFAM" id="SSF53335">
    <property type="entry name" value="S-adenosyl-L-methionine-dependent methyltransferases"/>
    <property type="match status" value="1"/>
</dbReference>
<protein>
    <submittedName>
        <fullName evidence="5">Restriction endonuclease subunit M</fullName>
    </submittedName>
</protein>
<dbReference type="InterPro" id="IPR029063">
    <property type="entry name" value="SAM-dependent_MTases_sf"/>
</dbReference>
<reference evidence="5 6" key="1">
    <citation type="submission" date="2019-07" db="EMBL/GenBank/DDBJ databases">
        <title>Whole genome shotgun sequence of Novosphingobium sediminis NBRC 106119.</title>
        <authorList>
            <person name="Hosoyama A."/>
            <person name="Uohara A."/>
            <person name="Ohji S."/>
            <person name="Ichikawa N."/>
        </authorList>
    </citation>
    <scope>NUCLEOTIDE SEQUENCE [LARGE SCALE GENOMIC DNA]</scope>
    <source>
        <strain evidence="5 6">NBRC 106119</strain>
    </source>
</reference>
<dbReference type="InterPro" id="IPR029464">
    <property type="entry name" value="HSDR_N"/>
</dbReference>
<feature type="domain" description="DNA methylase adenine-specific" evidence="3">
    <location>
        <begin position="290"/>
        <end position="619"/>
    </location>
</feature>
<dbReference type="AlphaFoldDB" id="A0A512ANY8"/>
<dbReference type="GO" id="GO:0009307">
    <property type="term" value="P:DNA restriction-modification system"/>
    <property type="evidence" value="ECO:0007669"/>
    <property type="project" value="UniProtKB-KW"/>
</dbReference>
<dbReference type="EMBL" id="BJYR01000021">
    <property type="protein sequence ID" value="GEO01418.1"/>
    <property type="molecule type" value="Genomic_DNA"/>
</dbReference>
<dbReference type="PRINTS" id="PR00507">
    <property type="entry name" value="N12N6MTFRASE"/>
</dbReference>
<dbReference type="GO" id="GO:0004519">
    <property type="term" value="F:endonuclease activity"/>
    <property type="evidence" value="ECO:0007669"/>
    <property type="project" value="UniProtKB-KW"/>
</dbReference>
<keyword evidence="6" id="KW-1185">Reference proteome</keyword>
<dbReference type="PANTHER" id="PTHR42998:SF1">
    <property type="entry name" value="TYPE I RESTRICTION ENZYME HINDI METHYLASE SUBUNIT"/>
    <property type="match status" value="1"/>
</dbReference>
<sequence length="656" mass="74338">MSTAALRAPAGAQIPVIVQQGKILDFIDGLTQRNETPEEYVRQEIAKSLVREYDYAKADVAVEFTLRLGSQKPRADLVIFDEGDDHKQDRARIIIECKSQKVKSSDRKEGIGQLHAYMSACPNVQYGMWTNGLERYCFRRVEKDGLVSFDEIPDIPGKGCSEEDVERPRFDQLKAASSDALLFAFRRCHNYIAGNQGLQKPDAFWELLKIIFCKIHDERSSDEVEFYATSKERHNLNGRLKVKARIDALYAAVKAEYDTIFRENEEIELEPGVLAYIVSQLQMYSLLESDIDVKGRAYEEIVGSNLRGDRGEFFTPRNICQMAVTMLDPNERQLIMDPACGTGGFLITAMNYVIEKIRTAELAKWGEVARAEDAIRARVQRFAEKFIIGMDLNPSLVKASKMNMVMNNDGAGGLFQGNSLKAPATWDDVLRARNVMGTVDLLFTNPPFGSKIPIDDPAILEKYDLGHAWSYDAETDAWTMRPDIQKSQPPEILFIERCVRLLKPGTGRCAIVLPDGILGSPGAGYVREWILRNTRILASIDLHPDTFQPHVSVQTSVLILQRKTEEEVAVEKAAGRFNDYQVFMAVADHIGHDKRGNVTYVRDRQGNEIVEEFEEQTKDYEDGKPVYKRQLTQRKVVDDNTIQIAQAFRKWLSEQD</sequence>
<evidence type="ECO:0000256" key="1">
    <source>
        <dbReference type="ARBA" id="ARBA00006594"/>
    </source>
</evidence>
<dbReference type="GO" id="GO:0008170">
    <property type="term" value="F:N-methyltransferase activity"/>
    <property type="evidence" value="ECO:0007669"/>
    <property type="project" value="InterPro"/>
</dbReference>
<feature type="domain" description="Type I restriction enzyme R protein N-terminal" evidence="4">
    <location>
        <begin position="37"/>
        <end position="156"/>
    </location>
</feature>
<evidence type="ECO:0000313" key="6">
    <source>
        <dbReference type="Proteomes" id="UP000321464"/>
    </source>
</evidence>
<accession>A0A512ANY8</accession>
<evidence type="ECO:0000259" key="3">
    <source>
        <dbReference type="Pfam" id="PF02384"/>
    </source>
</evidence>
<dbReference type="PANTHER" id="PTHR42998">
    <property type="entry name" value="TYPE I RESTRICTION ENZYME HINDVIIP M PROTEIN-RELATED"/>
    <property type="match status" value="1"/>
</dbReference>
<keyword evidence="5" id="KW-0255">Endonuclease</keyword>
<keyword evidence="5" id="KW-0540">Nuclease</keyword>
<dbReference type="Pfam" id="PF13588">
    <property type="entry name" value="HSDR_N_2"/>
    <property type="match status" value="1"/>
</dbReference>
<dbReference type="OrthoDB" id="9806213at2"/>
<dbReference type="InterPro" id="IPR003356">
    <property type="entry name" value="DNA_methylase_A-5"/>
</dbReference>
<dbReference type="Gene3D" id="3.40.50.150">
    <property type="entry name" value="Vaccinia Virus protein VP39"/>
    <property type="match status" value="1"/>
</dbReference>
<dbReference type="InterPro" id="IPR052916">
    <property type="entry name" value="Type-I_RE_MTase_Subunit"/>
</dbReference>
<dbReference type="PROSITE" id="PS00092">
    <property type="entry name" value="N6_MTASE"/>
    <property type="match status" value="1"/>
</dbReference>
<keyword evidence="5" id="KW-0378">Hydrolase</keyword>
<comment type="similarity">
    <text evidence="1">Belongs to the N(4)/N(6)-methyltransferase family.</text>
</comment>